<dbReference type="Proteomes" id="UP000683360">
    <property type="component" value="Unassembled WGS sequence"/>
</dbReference>
<name>A0A8S3T3Z5_MYTED</name>
<evidence type="ECO:0000256" key="6">
    <source>
        <dbReference type="ARBA" id="ARBA00023136"/>
    </source>
</evidence>
<feature type="domain" description="Ig-like" evidence="10">
    <location>
        <begin position="177"/>
        <end position="248"/>
    </location>
</feature>
<reference evidence="11" key="1">
    <citation type="submission" date="2021-03" db="EMBL/GenBank/DDBJ databases">
        <authorList>
            <person name="Bekaert M."/>
        </authorList>
    </citation>
    <scope>NUCLEOTIDE SEQUENCE</scope>
</reference>
<feature type="compositionally biased region" description="Polar residues" evidence="8">
    <location>
        <begin position="910"/>
        <end position="922"/>
    </location>
</feature>
<feature type="compositionally biased region" description="Polar residues" evidence="8">
    <location>
        <begin position="949"/>
        <end position="958"/>
    </location>
</feature>
<dbReference type="Gene3D" id="1.20.1070.10">
    <property type="entry name" value="Rhodopsin 7-helix transmembrane proteins"/>
    <property type="match status" value="1"/>
</dbReference>
<dbReference type="GO" id="GO:0030424">
    <property type="term" value="C:axon"/>
    <property type="evidence" value="ECO:0007669"/>
    <property type="project" value="TreeGrafter"/>
</dbReference>
<evidence type="ECO:0000259" key="10">
    <source>
        <dbReference type="PROSITE" id="PS50835"/>
    </source>
</evidence>
<evidence type="ECO:0000256" key="4">
    <source>
        <dbReference type="ARBA" id="ARBA00022729"/>
    </source>
</evidence>
<accession>A0A8S3T3Z5</accession>
<keyword evidence="6 9" id="KW-0472">Membrane</keyword>
<sequence length="992" mass="110792">MVKNYNVMLLAGSSRLSGGNKSVPSLTIKSVEQTDMVPPTLAVHVPITQYSPQVFTDITLQCIITSGVPTSVEWHVDNIPINLENDGKYSGGTTNNASLTIMSVQQSDRGYYMCFASDGFRTVNSDIITLLPVGSSINNPSLTIFNVQPSDAGKYRCRARNMMGTTVSETFASLVIPEVPVVRISKSLNSVNRGEEIILECTPSSNIAIRQIFWIKEASGNINVVENKHSKSSFFNPFLTISDVDNDDLMFTPNHVLDANITITELFFEQETALRESIVVICKAYVMDPEGTVFVTWKLNNSVINPTSTSKWIPETFKSNPENLERMQFRLTVIDPEPSDSDYRQDQPLNIIQNCYYKGQLTCGVSDGYASSEKTVSLNVIGKPIVSISPRTSTFTLGDTVNITCTTDQSYSDYAYIEWYKNGDILSEKDGTVSRYCNSDGEWEDSNYSKCITKGFSTLEEQSELLKNGVEVKEVNSILLNLLQLTDPDVLGGLTSGELDSSSKILENIAIHAKERTESISVDQLENFKGVTRIANAATIYTKAYTNVNDSVFQKTVQKDQLVVQVGKVLYEDIIFPKETQMLPNWITESTNQVTLSKDNFKGKQPVGYSITYYRNISNLFHELYLSKGAVTSFNGSYDVNSVVIDFSLEPTPTSLQRPLIIKFEHVQVNHSFPVCAFWDFNALPLTRDTRGRNLKRDKAVLLVNFCVALTISYILFLAGVTRTGNKINFIILMLVIKTMFATHAMMDKTTKERAKAGVRSVCVILPLFGVTWVLGVLSVNEDTVMFQYLFAVFNSLQSTTATRESFASSGTESVADLSDFNDIFKTIERDESHVSKYQGNEEMNFKRNNGFAPNRDPISLSEMPGHVKTGNRREKYVVNKSGSGEGDRKQNPSDVSNNVVLRRIVKAHTVSSGKQNQNGGTSDIKDISRRQYKSQTVSGSDNHYDSPVMSNDETTRISMDNHSFKIGIERHRISDDYQHQKGDKISWSTYF</sequence>
<dbReference type="CDD" id="cd00096">
    <property type="entry name" value="Ig"/>
    <property type="match status" value="2"/>
</dbReference>
<dbReference type="InterPro" id="IPR013783">
    <property type="entry name" value="Ig-like_fold"/>
</dbReference>
<feature type="transmembrane region" description="Helical" evidence="9">
    <location>
        <begin position="759"/>
        <end position="780"/>
    </location>
</feature>
<dbReference type="SUPFAM" id="SSF48726">
    <property type="entry name" value="Immunoglobulin"/>
    <property type="match status" value="3"/>
</dbReference>
<feature type="domain" description="Ig-like" evidence="10">
    <location>
        <begin position="39"/>
        <end position="124"/>
    </location>
</feature>
<dbReference type="EMBL" id="CAJPWZ010001993">
    <property type="protein sequence ID" value="CAG2228313.1"/>
    <property type="molecule type" value="Genomic_DNA"/>
</dbReference>
<organism evidence="11 12">
    <name type="scientific">Mytilus edulis</name>
    <name type="common">Blue mussel</name>
    <dbReference type="NCBI Taxonomy" id="6550"/>
    <lineage>
        <taxon>Eukaryota</taxon>
        <taxon>Metazoa</taxon>
        <taxon>Spiralia</taxon>
        <taxon>Lophotrochozoa</taxon>
        <taxon>Mollusca</taxon>
        <taxon>Bivalvia</taxon>
        <taxon>Autobranchia</taxon>
        <taxon>Pteriomorphia</taxon>
        <taxon>Mytilida</taxon>
        <taxon>Mytiloidea</taxon>
        <taxon>Mytilidae</taxon>
        <taxon>Mytilinae</taxon>
        <taxon>Mytilus</taxon>
    </lineage>
</organism>
<dbReference type="PANTHER" id="PTHR45080">
    <property type="entry name" value="CONTACTIN 5"/>
    <property type="match status" value="1"/>
</dbReference>
<dbReference type="InterPro" id="IPR046338">
    <property type="entry name" value="GAIN_dom_sf"/>
</dbReference>
<dbReference type="InterPro" id="IPR050958">
    <property type="entry name" value="Cell_Adh-Cytoskel_Orgn"/>
</dbReference>
<evidence type="ECO:0000256" key="9">
    <source>
        <dbReference type="SAM" id="Phobius"/>
    </source>
</evidence>
<dbReference type="OrthoDB" id="6102845at2759"/>
<dbReference type="PANTHER" id="PTHR45080:SF8">
    <property type="entry name" value="IG-LIKE DOMAIN-CONTAINING PROTEIN"/>
    <property type="match status" value="1"/>
</dbReference>
<dbReference type="GO" id="GO:0050808">
    <property type="term" value="P:synapse organization"/>
    <property type="evidence" value="ECO:0007669"/>
    <property type="project" value="TreeGrafter"/>
</dbReference>
<dbReference type="AlphaFoldDB" id="A0A8S3T3Z5"/>
<gene>
    <name evidence="11" type="ORF">MEDL_41243</name>
</gene>
<dbReference type="GO" id="GO:0008046">
    <property type="term" value="F:axon guidance receptor activity"/>
    <property type="evidence" value="ECO:0007669"/>
    <property type="project" value="TreeGrafter"/>
</dbReference>
<dbReference type="InterPro" id="IPR000832">
    <property type="entry name" value="GPCR_2_secretin-like"/>
</dbReference>
<keyword evidence="7" id="KW-1015">Disulfide bond</keyword>
<dbReference type="InterPro" id="IPR036179">
    <property type="entry name" value="Ig-like_dom_sf"/>
</dbReference>
<dbReference type="Gene3D" id="2.60.40.10">
    <property type="entry name" value="Immunoglobulins"/>
    <property type="match status" value="3"/>
</dbReference>
<comment type="similarity">
    <text evidence="2">Belongs to the G-protein coupled receptor 2 family. Adhesion G-protein coupled receptor (ADGR) subfamily.</text>
</comment>
<dbReference type="GO" id="GO:0007156">
    <property type="term" value="P:homophilic cell adhesion via plasma membrane adhesion molecules"/>
    <property type="evidence" value="ECO:0007669"/>
    <property type="project" value="TreeGrafter"/>
</dbReference>
<evidence type="ECO:0000256" key="7">
    <source>
        <dbReference type="ARBA" id="ARBA00023157"/>
    </source>
</evidence>
<comment type="subcellular location">
    <subcellularLocation>
        <location evidence="1">Membrane</location>
        <topology evidence="1">Multi-pass membrane protein</topology>
    </subcellularLocation>
</comment>
<feature type="transmembrane region" description="Helical" evidence="9">
    <location>
        <begin position="728"/>
        <end position="747"/>
    </location>
</feature>
<evidence type="ECO:0000313" key="11">
    <source>
        <dbReference type="EMBL" id="CAG2228313.1"/>
    </source>
</evidence>
<dbReference type="Gene3D" id="2.60.220.50">
    <property type="match status" value="1"/>
</dbReference>
<keyword evidence="5 9" id="KW-1133">Transmembrane helix</keyword>
<feature type="region of interest" description="Disordered" evidence="8">
    <location>
        <begin position="839"/>
        <end position="958"/>
    </location>
</feature>
<comment type="caution">
    <text evidence="11">The sequence shown here is derived from an EMBL/GenBank/DDBJ whole genome shotgun (WGS) entry which is preliminary data.</text>
</comment>
<dbReference type="InterPro" id="IPR003598">
    <property type="entry name" value="Ig_sub2"/>
</dbReference>
<evidence type="ECO:0000256" key="8">
    <source>
        <dbReference type="SAM" id="MobiDB-lite"/>
    </source>
</evidence>
<dbReference type="SMART" id="SM00409">
    <property type="entry name" value="IG"/>
    <property type="match status" value="4"/>
</dbReference>
<dbReference type="Pfam" id="PF00002">
    <property type="entry name" value="7tm_2"/>
    <property type="match status" value="1"/>
</dbReference>
<dbReference type="GO" id="GO:0005886">
    <property type="term" value="C:plasma membrane"/>
    <property type="evidence" value="ECO:0007669"/>
    <property type="project" value="TreeGrafter"/>
</dbReference>
<feature type="transmembrane region" description="Helical" evidence="9">
    <location>
        <begin position="700"/>
        <end position="722"/>
    </location>
</feature>
<proteinExistence type="inferred from homology"/>
<dbReference type="SMART" id="SM00408">
    <property type="entry name" value="IGc2"/>
    <property type="match status" value="1"/>
</dbReference>
<dbReference type="GO" id="GO:0004930">
    <property type="term" value="F:G protein-coupled receptor activity"/>
    <property type="evidence" value="ECO:0007669"/>
    <property type="project" value="InterPro"/>
</dbReference>
<dbReference type="GO" id="GO:0043025">
    <property type="term" value="C:neuronal cell body"/>
    <property type="evidence" value="ECO:0007669"/>
    <property type="project" value="TreeGrafter"/>
</dbReference>
<evidence type="ECO:0000256" key="5">
    <source>
        <dbReference type="ARBA" id="ARBA00022989"/>
    </source>
</evidence>
<feature type="domain" description="Ig-like" evidence="10">
    <location>
        <begin position="384"/>
        <end position="467"/>
    </location>
</feature>
<dbReference type="InterPro" id="IPR003599">
    <property type="entry name" value="Ig_sub"/>
</dbReference>
<evidence type="ECO:0000256" key="2">
    <source>
        <dbReference type="ARBA" id="ARBA00007343"/>
    </source>
</evidence>
<evidence type="ECO:0000256" key="3">
    <source>
        <dbReference type="ARBA" id="ARBA00022692"/>
    </source>
</evidence>
<dbReference type="Pfam" id="PF13927">
    <property type="entry name" value="Ig_3"/>
    <property type="match status" value="1"/>
</dbReference>
<keyword evidence="3 9" id="KW-0812">Transmembrane</keyword>
<keyword evidence="4" id="KW-0732">Signal</keyword>
<evidence type="ECO:0000313" key="12">
    <source>
        <dbReference type="Proteomes" id="UP000683360"/>
    </source>
</evidence>
<keyword evidence="12" id="KW-1185">Reference proteome</keyword>
<evidence type="ECO:0000256" key="1">
    <source>
        <dbReference type="ARBA" id="ARBA00004141"/>
    </source>
</evidence>
<dbReference type="PROSITE" id="PS50835">
    <property type="entry name" value="IG_LIKE"/>
    <property type="match status" value="3"/>
</dbReference>
<dbReference type="InterPro" id="IPR007110">
    <property type="entry name" value="Ig-like_dom"/>
</dbReference>
<protein>
    <recommendedName>
        <fullName evidence="10">Ig-like domain-containing protein</fullName>
    </recommendedName>
</protein>